<evidence type="ECO:0000313" key="3">
    <source>
        <dbReference type="Proteomes" id="UP000189703"/>
    </source>
</evidence>
<dbReference type="PANTHER" id="PTHR13199:SF11">
    <property type="entry name" value="PROTEIN ATOSSA"/>
    <property type="match status" value="1"/>
</dbReference>
<feature type="compositionally biased region" description="Basic and acidic residues" evidence="1">
    <location>
        <begin position="560"/>
        <end position="571"/>
    </location>
</feature>
<dbReference type="Pfam" id="PF13915">
    <property type="entry name" value="DUF4210"/>
    <property type="match status" value="1"/>
</dbReference>
<evidence type="ECO:0000259" key="2">
    <source>
        <dbReference type="SMART" id="SM01177"/>
    </source>
</evidence>
<dbReference type="AlphaFoldDB" id="A0A1U7Z739"/>
<feature type="domain" description="Atos-like conserved" evidence="2">
    <location>
        <begin position="408"/>
        <end position="467"/>
    </location>
</feature>
<dbReference type="PANTHER" id="PTHR13199">
    <property type="entry name" value="GH03947P"/>
    <property type="match status" value="1"/>
</dbReference>
<sequence>MGLPQVSSSKIADEVSASLSTFVQHSPRFTSLSSCDLDGMHGGSTVNKVSVDFSCSSLGDFQRKTSLELPKGPDGIFKHKSTIDGASNAHTFMVGAKERIGWFGPKIGRNIHIPVSRIVGFESGSPNSSRNGFEGSSPDQLPSAGTSIGNETESHGSLVRKRLLSPLNGMLCPNQFDGDPLDIDGGNVSPAPRGTYSVLGVQDHKKANISHTDYQSTPVWSVSSCSKWKNMLGSGIRTSSTLFTDGPLLESNEPLSQSHCLSSPGLDPNGEASNIRIRTGAIPIAPRSAISPPLSLSPLGPKFSERMKTAGVENDGRMEMQSNYLTLKNIKKSFDGSGPGILFAKEEDEFRMMSKSFQDRDILQKDFDPFSCEGTTGMNQHWGPDSAPTPQCIKLVRSLGGLPVRRSLVGSFEESLLSGRLSSGKVSQRIDGFLAVMNVTGGNFSPPSQKLPFAVTSVDGDSYLLYYATIDLAGHFPPNKCRGPKMKRSLSIDDSRAVKSRLRIPMKGRIQLVLSNPEKTPLHTFFCNYDLSDMPAGTKTFLRQKVTLATPVSPSISGKEGNRDIDMKNEPKATTVPERSHPVQISREFASSNGVNIVHTMKPTSQNAEVIGNEGSKFVGCVYTNDAEQYDLPNPSQNKGDTSPLFFSPGDCLERPNGFNLVASPESEKFNSSEKKHGEDNSLVDTCHETDRKSVHNSSRVNENTSGAGVLRYALHLRFLCPSPKKCSRSFQRCKSDPLSAPETNAFDIEGERRFYLYNDLRVVFPQRHSDADEGKCMEEPRDDCLERVAIKRSSSANES</sequence>
<evidence type="ECO:0000313" key="5">
    <source>
        <dbReference type="RefSeq" id="XP_010249145.1"/>
    </source>
</evidence>
<feature type="region of interest" description="Disordered" evidence="1">
    <location>
        <begin position="124"/>
        <end position="154"/>
    </location>
</feature>
<dbReference type="eggNOG" id="KOG2306">
    <property type="taxonomic scope" value="Eukaryota"/>
</dbReference>
<dbReference type="RefSeq" id="XP_019052306.1">
    <property type="nucleotide sequence ID" value="XM_019196761.1"/>
</dbReference>
<evidence type="ECO:0000313" key="6">
    <source>
        <dbReference type="RefSeq" id="XP_019052306.1"/>
    </source>
</evidence>
<name>A0A1U7Z739_NELNU</name>
<dbReference type="SMART" id="SM01177">
    <property type="entry name" value="DUF4210"/>
    <property type="match status" value="1"/>
</dbReference>
<dbReference type="GeneID" id="104591805"/>
<dbReference type="RefSeq" id="XP_010249145.1">
    <property type="nucleotide sequence ID" value="XM_010250843.2"/>
</dbReference>
<evidence type="ECO:0000313" key="7">
    <source>
        <dbReference type="RefSeq" id="XP_019052307.1"/>
    </source>
</evidence>
<dbReference type="InterPro" id="IPR025261">
    <property type="entry name" value="Atos-like_cons_dom"/>
</dbReference>
<evidence type="ECO:0000313" key="4">
    <source>
        <dbReference type="RefSeq" id="XP_010249144.1"/>
    </source>
</evidence>
<dbReference type="RefSeq" id="XP_019052307.1">
    <property type="nucleotide sequence ID" value="XM_019196762.1"/>
</dbReference>
<gene>
    <name evidence="4 5 6 7" type="primary">LOC104591805</name>
</gene>
<dbReference type="OrthoDB" id="8625101at2759"/>
<accession>A0A1U7Z739</accession>
<feature type="compositionally biased region" description="Polar residues" evidence="1">
    <location>
        <begin position="137"/>
        <end position="151"/>
    </location>
</feature>
<reference evidence="4 5" key="1">
    <citation type="submission" date="2025-04" db="UniProtKB">
        <authorList>
            <consortium name="RefSeq"/>
        </authorList>
    </citation>
    <scope>IDENTIFICATION</scope>
</reference>
<keyword evidence="3" id="KW-1185">Reference proteome</keyword>
<feature type="region of interest" description="Disordered" evidence="1">
    <location>
        <begin position="552"/>
        <end position="581"/>
    </location>
</feature>
<dbReference type="InterPro" id="IPR051506">
    <property type="entry name" value="ATOS_Transcription_Regulators"/>
</dbReference>
<dbReference type="InterPro" id="IPR033473">
    <property type="entry name" value="Atos-like_C"/>
</dbReference>
<dbReference type="Proteomes" id="UP000189703">
    <property type="component" value="Unplaced"/>
</dbReference>
<dbReference type="RefSeq" id="XP_010249144.1">
    <property type="nucleotide sequence ID" value="XM_010250842.2"/>
</dbReference>
<dbReference type="OMA" id="SNRASPC"/>
<dbReference type="KEGG" id="nnu:104591805"/>
<proteinExistence type="predicted"/>
<protein>
    <submittedName>
        <fullName evidence="4 5">Uncharacterized protein LOC104591805 isoform X1</fullName>
    </submittedName>
</protein>
<dbReference type="Pfam" id="PF13889">
    <property type="entry name" value="Chromosome_seg"/>
    <property type="match status" value="1"/>
</dbReference>
<evidence type="ECO:0000256" key="1">
    <source>
        <dbReference type="SAM" id="MobiDB-lite"/>
    </source>
</evidence>
<organism evidence="3 5">
    <name type="scientific">Nelumbo nucifera</name>
    <name type="common">Sacred lotus</name>
    <dbReference type="NCBI Taxonomy" id="4432"/>
    <lineage>
        <taxon>Eukaryota</taxon>
        <taxon>Viridiplantae</taxon>
        <taxon>Streptophyta</taxon>
        <taxon>Embryophyta</taxon>
        <taxon>Tracheophyta</taxon>
        <taxon>Spermatophyta</taxon>
        <taxon>Magnoliopsida</taxon>
        <taxon>Proteales</taxon>
        <taxon>Nelumbonaceae</taxon>
        <taxon>Nelumbo</taxon>
    </lineage>
</organism>